<dbReference type="Proteomes" id="UP000617145">
    <property type="component" value="Unassembled WGS sequence"/>
</dbReference>
<reference evidence="6" key="1">
    <citation type="journal article" date="2014" name="Int. J. Syst. Evol. Microbiol.">
        <title>Complete genome sequence of Corynebacterium casei LMG S-19264T (=DSM 44701T), isolated from a smear-ripened cheese.</title>
        <authorList>
            <consortium name="US DOE Joint Genome Institute (JGI-PGF)"/>
            <person name="Walter F."/>
            <person name="Albersmeier A."/>
            <person name="Kalinowski J."/>
            <person name="Ruckert C."/>
        </authorList>
    </citation>
    <scope>NUCLEOTIDE SEQUENCE</scope>
    <source>
        <strain evidence="6">CGMCC 1.15762</strain>
    </source>
</reference>
<organism evidence="6 7">
    <name type="scientific">Salipiger pallidus</name>
    <dbReference type="NCBI Taxonomy" id="1775170"/>
    <lineage>
        <taxon>Bacteria</taxon>
        <taxon>Pseudomonadati</taxon>
        <taxon>Pseudomonadota</taxon>
        <taxon>Alphaproteobacteria</taxon>
        <taxon>Rhodobacterales</taxon>
        <taxon>Roseobacteraceae</taxon>
        <taxon>Salipiger</taxon>
    </lineage>
</organism>
<dbReference type="SUPFAM" id="SSF52172">
    <property type="entry name" value="CheY-like"/>
    <property type="match status" value="1"/>
</dbReference>
<protein>
    <submittedName>
        <fullName evidence="6">DNA-binding response regulator</fullName>
    </submittedName>
</protein>
<dbReference type="SMART" id="SM00448">
    <property type="entry name" value="REC"/>
    <property type="match status" value="1"/>
</dbReference>
<evidence type="ECO:0000256" key="3">
    <source>
        <dbReference type="PROSITE-ProRule" id="PRU00169"/>
    </source>
</evidence>
<feature type="domain" description="HTH luxR-type" evidence="4">
    <location>
        <begin position="155"/>
        <end position="220"/>
    </location>
</feature>
<dbReference type="InterPro" id="IPR000792">
    <property type="entry name" value="Tscrpt_reg_LuxR_C"/>
</dbReference>
<evidence type="ECO:0000313" key="7">
    <source>
        <dbReference type="Proteomes" id="UP000617145"/>
    </source>
</evidence>
<evidence type="ECO:0000256" key="2">
    <source>
        <dbReference type="ARBA" id="ARBA00023125"/>
    </source>
</evidence>
<keyword evidence="2 6" id="KW-0238">DNA-binding</keyword>
<dbReference type="PROSITE" id="PS50043">
    <property type="entry name" value="HTH_LUXR_2"/>
    <property type="match status" value="1"/>
</dbReference>
<dbReference type="AlphaFoldDB" id="A0A8J3EI63"/>
<dbReference type="Pfam" id="PF00196">
    <property type="entry name" value="GerE"/>
    <property type="match status" value="1"/>
</dbReference>
<dbReference type="InterPro" id="IPR011006">
    <property type="entry name" value="CheY-like_superfamily"/>
</dbReference>
<keyword evidence="7" id="KW-1185">Reference proteome</keyword>
<name>A0A8J3EI63_9RHOB</name>
<proteinExistence type="predicted"/>
<feature type="domain" description="Response regulatory" evidence="5">
    <location>
        <begin position="15"/>
        <end position="132"/>
    </location>
</feature>
<dbReference type="GO" id="GO:0006355">
    <property type="term" value="P:regulation of DNA-templated transcription"/>
    <property type="evidence" value="ECO:0007669"/>
    <property type="project" value="InterPro"/>
</dbReference>
<dbReference type="EMBL" id="BMJV01000006">
    <property type="protein sequence ID" value="GGG79630.1"/>
    <property type="molecule type" value="Genomic_DNA"/>
</dbReference>
<sequence length="238" mass="25436">MKDLTDARPRGAIRSVLIVDDHPLYSDALAAALSLAFPECHLEKVSTLGAALTLVTGGLEPDLVMFDLKLPDVSGISGFQSLRKALPGSPVLVISSLTSVQVVQALMEEGAAGFLPKDAPAPVLREALREIEAGRHYVHPAYRTEPRPLQDAFDGHPKLAELTPQQQKIMKLICAGKPNKQIAYELSLAEATVKAHITALLRRLGVQNRTQAAVLVENSQPATGIGAGEADARAFLSR</sequence>
<accession>A0A8J3EI63</accession>
<dbReference type="PANTHER" id="PTHR45566:SF2">
    <property type="entry name" value="NARL SUBFAMILY"/>
    <property type="match status" value="1"/>
</dbReference>
<dbReference type="InterPro" id="IPR016032">
    <property type="entry name" value="Sig_transdc_resp-reg_C-effctor"/>
</dbReference>
<dbReference type="InterPro" id="IPR001789">
    <property type="entry name" value="Sig_transdc_resp-reg_receiver"/>
</dbReference>
<dbReference type="InterPro" id="IPR051015">
    <property type="entry name" value="EvgA-like"/>
</dbReference>
<evidence type="ECO:0000256" key="1">
    <source>
        <dbReference type="ARBA" id="ARBA00022553"/>
    </source>
</evidence>
<keyword evidence="1 3" id="KW-0597">Phosphoprotein</keyword>
<dbReference type="InterPro" id="IPR058245">
    <property type="entry name" value="NreC/VraR/RcsB-like_REC"/>
</dbReference>
<dbReference type="CDD" id="cd06170">
    <property type="entry name" value="LuxR_C_like"/>
    <property type="match status" value="1"/>
</dbReference>
<dbReference type="SUPFAM" id="SSF46894">
    <property type="entry name" value="C-terminal effector domain of the bipartite response regulators"/>
    <property type="match status" value="1"/>
</dbReference>
<gene>
    <name evidence="6" type="ORF">GCM10011415_31080</name>
</gene>
<evidence type="ECO:0000259" key="5">
    <source>
        <dbReference type="PROSITE" id="PS50110"/>
    </source>
</evidence>
<dbReference type="PROSITE" id="PS00622">
    <property type="entry name" value="HTH_LUXR_1"/>
    <property type="match status" value="1"/>
</dbReference>
<reference evidence="6" key="2">
    <citation type="submission" date="2020-09" db="EMBL/GenBank/DDBJ databases">
        <authorList>
            <person name="Sun Q."/>
            <person name="Zhou Y."/>
        </authorList>
    </citation>
    <scope>NUCLEOTIDE SEQUENCE</scope>
    <source>
        <strain evidence="6">CGMCC 1.15762</strain>
    </source>
</reference>
<comment type="caution">
    <text evidence="6">The sequence shown here is derived from an EMBL/GenBank/DDBJ whole genome shotgun (WGS) entry which is preliminary data.</text>
</comment>
<dbReference type="GO" id="GO:0000160">
    <property type="term" value="P:phosphorelay signal transduction system"/>
    <property type="evidence" value="ECO:0007669"/>
    <property type="project" value="InterPro"/>
</dbReference>
<dbReference type="PANTHER" id="PTHR45566">
    <property type="entry name" value="HTH-TYPE TRANSCRIPTIONAL REGULATOR YHJB-RELATED"/>
    <property type="match status" value="1"/>
</dbReference>
<dbReference type="Gene3D" id="3.40.50.2300">
    <property type="match status" value="1"/>
</dbReference>
<feature type="modified residue" description="4-aspartylphosphate" evidence="3">
    <location>
        <position position="67"/>
    </location>
</feature>
<dbReference type="RefSeq" id="WP_188791140.1">
    <property type="nucleotide sequence ID" value="NZ_BMJV01000006.1"/>
</dbReference>
<dbReference type="Pfam" id="PF00072">
    <property type="entry name" value="Response_reg"/>
    <property type="match status" value="1"/>
</dbReference>
<evidence type="ECO:0000313" key="6">
    <source>
        <dbReference type="EMBL" id="GGG79630.1"/>
    </source>
</evidence>
<evidence type="ECO:0000259" key="4">
    <source>
        <dbReference type="PROSITE" id="PS50043"/>
    </source>
</evidence>
<dbReference type="PRINTS" id="PR00038">
    <property type="entry name" value="HTHLUXR"/>
</dbReference>
<dbReference type="PROSITE" id="PS50110">
    <property type="entry name" value="RESPONSE_REGULATORY"/>
    <property type="match status" value="1"/>
</dbReference>
<dbReference type="SMART" id="SM00421">
    <property type="entry name" value="HTH_LUXR"/>
    <property type="match status" value="1"/>
</dbReference>
<dbReference type="InterPro" id="IPR036388">
    <property type="entry name" value="WH-like_DNA-bd_sf"/>
</dbReference>
<dbReference type="GO" id="GO:0003677">
    <property type="term" value="F:DNA binding"/>
    <property type="evidence" value="ECO:0007669"/>
    <property type="project" value="UniProtKB-KW"/>
</dbReference>
<dbReference type="CDD" id="cd17535">
    <property type="entry name" value="REC_NarL-like"/>
    <property type="match status" value="1"/>
</dbReference>
<dbReference type="Gene3D" id="1.10.10.10">
    <property type="entry name" value="Winged helix-like DNA-binding domain superfamily/Winged helix DNA-binding domain"/>
    <property type="match status" value="1"/>
</dbReference>